<sequence>MSIVYLNGDFLPVENAKISPLDRGFLFGDGIYEVIPSYDGKMVGVNGHLKRMLNGLTEIGINVDKSIADWVSLCEKLCELNHYGALGIYIHISRGTDTKRHHAYPEGITPTIFMMTFEIPVPSLPDSKTAKGYSLISTEDLRWQRCHIKSTALLGNVMHYQQGHEAKCNETLLYNNKLELTEASSSNVYIVKDGVVITPPLDNQILPGITRDILLAILREDGSIKIEERVVTLEEAKNADEIWISSSSKEIAPVTLLDGNIVGDGKVGEVWQKAATLYSKNKFNY</sequence>
<reference evidence="7" key="1">
    <citation type="journal article" date="2019" name="Int. J. Syst. Evol. Microbiol.">
        <title>The Global Catalogue of Microorganisms (GCM) 10K type strain sequencing project: providing services to taxonomists for standard genome sequencing and annotation.</title>
        <authorList>
            <consortium name="The Broad Institute Genomics Platform"/>
            <consortium name="The Broad Institute Genome Sequencing Center for Infectious Disease"/>
            <person name="Wu L."/>
            <person name="Ma J."/>
        </authorList>
    </citation>
    <scope>NUCLEOTIDE SEQUENCE [LARGE SCALE GENOMIC DNA]</scope>
    <source>
        <strain evidence="7">CGMCC 1.15922</strain>
    </source>
</reference>
<organism evidence="6 7">
    <name type="scientific">Thalassotalea profundi</name>
    <dbReference type="NCBI Taxonomy" id="2036687"/>
    <lineage>
        <taxon>Bacteria</taxon>
        <taxon>Pseudomonadati</taxon>
        <taxon>Pseudomonadota</taxon>
        <taxon>Gammaproteobacteria</taxon>
        <taxon>Alteromonadales</taxon>
        <taxon>Colwelliaceae</taxon>
        <taxon>Thalassotalea</taxon>
    </lineage>
</organism>
<evidence type="ECO:0000256" key="5">
    <source>
        <dbReference type="RuleBase" id="RU004516"/>
    </source>
</evidence>
<dbReference type="InterPro" id="IPR018300">
    <property type="entry name" value="Aminotrans_IV_CS"/>
</dbReference>
<evidence type="ECO:0000256" key="1">
    <source>
        <dbReference type="ARBA" id="ARBA00001933"/>
    </source>
</evidence>
<dbReference type="CDD" id="cd01558">
    <property type="entry name" value="D-AAT_like"/>
    <property type="match status" value="1"/>
</dbReference>
<evidence type="ECO:0000313" key="6">
    <source>
        <dbReference type="EMBL" id="GHE98732.1"/>
    </source>
</evidence>
<dbReference type="InterPro" id="IPR043132">
    <property type="entry name" value="BCAT-like_C"/>
</dbReference>
<dbReference type="PANTHER" id="PTHR42743">
    <property type="entry name" value="AMINO-ACID AMINOTRANSFERASE"/>
    <property type="match status" value="1"/>
</dbReference>
<dbReference type="InterPro" id="IPR043131">
    <property type="entry name" value="BCAT-like_N"/>
</dbReference>
<dbReference type="InterPro" id="IPR050571">
    <property type="entry name" value="Class-IV_PLP-Dep_Aminotrnsfr"/>
</dbReference>
<evidence type="ECO:0000256" key="3">
    <source>
        <dbReference type="ARBA" id="ARBA00022898"/>
    </source>
</evidence>
<protein>
    <submittedName>
        <fullName evidence="6">Cytochrome c551</fullName>
    </submittedName>
</protein>
<dbReference type="Gene3D" id="3.20.10.10">
    <property type="entry name" value="D-amino Acid Aminotransferase, subunit A, domain 2"/>
    <property type="match status" value="1"/>
</dbReference>
<dbReference type="PROSITE" id="PS00770">
    <property type="entry name" value="AA_TRANSFER_CLASS_4"/>
    <property type="match status" value="1"/>
</dbReference>
<comment type="caution">
    <text evidence="6">The sequence shown here is derived from an EMBL/GenBank/DDBJ whole genome shotgun (WGS) entry which is preliminary data.</text>
</comment>
<dbReference type="Proteomes" id="UP000626370">
    <property type="component" value="Unassembled WGS sequence"/>
</dbReference>
<keyword evidence="3 5" id="KW-0663">Pyridoxal phosphate</keyword>
<keyword evidence="7" id="KW-1185">Reference proteome</keyword>
<dbReference type="Pfam" id="PF01063">
    <property type="entry name" value="Aminotran_4"/>
    <property type="match status" value="1"/>
</dbReference>
<dbReference type="RefSeq" id="WP_189379103.1">
    <property type="nucleotide sequence ID" value="NZ_BNAH01000013.1"/>
</dbReference>
<dbReference type="Gene3D" id="3.30.470.10">
    <property type="match status" value="1"/>
</dbReference>
<comment type="cofactor">
    <cofactor evidence="1 5">
        <name>pyridoxal 5'-phosphate</name>
        <dbReference type="ChEBI" id="CHEBI:597326"/>
    </cofactor>
</comment>
<dbReference type="InterPro" id="IPR036038">
    <property type="entry name" value="Aminotransferase-like"/>
</dbReference>
<dbReference type="EMBL" id="BNAH01000013">
    <property type="protein sequence ID" value="GHE98732.1"/>
    <property type="molecule type" value="Genomic_DNA"/>
</dbReference>
<proteinExistence type="inferred from homology"/>
<evidence type="ECO:0000256" key="4">
    <source>
        <dbReference type="RuleBase" id="RU004106"/>
    </source>
</evidence>
<name>A0ABQ3J306_9GAMM</name>
<dbReference type="InterPro" id="IPR001544">
    <property type="entry name" value="Aminotrans_IV"/>
</dbReference>
<dbReference type="SUPFAM" id="SSF56752">
    <property type="entry name" value="D-aminoacid aminotransferase-like PLP-dependent enzymes"/>
    <property type="match status" value="1"/>
</dbReference>
<comment type="similarity">
    <text evidence="2 4">Belongs to the class-IV pyridoxal-phosphate-dependent aminotransferase family.</text>
</comment>
<gene>
    <name evidence="6" type="ORF">GCM10011501_30370</name>
</gene>
<evidence type="ECO:0000313" key="7">
    <source>
        <dbReference type="Proteomes" id="UP000626370"/>
    </source>
</evidence>
<dbReference type="PANTHER" id="PTHR42743:SF10">
    <property type="entry name" value="D-ALANINE AMINOTRANSFERASE"/>
    <property type="match status" value="1"/>
</dbReference>
<accession>A0ABQ3J306</accession>
<evidence type="ECO:0000256" key="2">
    <source>
        <dbReference type="ARBA" id="ARBA00009320"/>
    </source>
</evidence>